<feature type="region of interest" description="Disordered" evidence="1">
    <location>
        <begin position="155"/>
        <end position="183"/>
    </location>
</feature>
<dbReference type="EMBL" id="JQBK01000019">
    <property type="protein sequence ID" value="KRN85697.1"/>
    <property type="molecule type" value="Genomic_DNA"/>
</dbReference>
<dbReference type="Proteomes" id="UP000051491">
    <property type="component" value="Unassembled WGS sequence"/>
</dbReference>
<reference evidence="5" key="2">
    <citation type="submission" date="2016-11" db="EMBL/GenBank/DDBJ databases">
        <authorList>
            <person name="Papadimitriou K."/>
        </authorList>
    </citation>
    <scope>NUCLEOTIDE SEQUENCE [LARGE SCALE GENOMIC DNA]</scope>
    <source>
        <strain evidence="5">ACA-DC 1533</strain>
    </source>
</reference>
<dbReference type="EMBL" id="LT630287">
    <property type="protein sequence ID" value="SFV40408.1"/>
    <property type="molecule type" value="Genomic_DNA"/>
</dbReference>
<dbReference type="Proteomes" id="UP000190935">
    <property type="component" value="Chromosome I"/>
</dbReference>
<dbReference type="AlphaFoldDB" id="A0A0R2K857"/>
<keyword evidence="3" id="KW-0689">Ribosomal protein</keyword>
<dbReference type="GeneID" id="95349090"/>
<sequence length="183" mass="20854">MKWSYKQLQQLGDEPLQINEIFHLEKDLKSRRSDILSVAPVHVKGVIGADRLGAYSQLQVDAKLVLPSTRSLTPVSLELSFLIDENYVEADRTDFSDFSEEDLVLVLDNDLLDLEKVITDNILLQIPMQVLTEAEKNASDPAIAGRDWQVLSEEQLNKKQEDSSPKVDPRMEKLTHFFDDTEE</sequence>
<accession>A0A0R2K857</accession>
<dbReference type="GO" id="GO:0005840">
    <property type="term" value="C:ribosome"/>
    <property type="evidence" value="ECO:0007669"/>
    <property type="project" value="UniProtKB-KW"/>
</dbReference>
<dbReference type="InterPro" id="IPR003772">
    <property type="entry name" value="YceD"/>
</dbReference>
<dbReference type="PATRIC" id="fig|89059.3.peg.804"/>
<dbReference type="STRING" id="89059.LAC1533_0988"/>
<dbReference type="Pfam" id="PF02620">
    <property type="entry name" value="YceD"/>
    <property type="match status" value="1"/>
</dbReference>
<evidence type="ECO:0000256" key="1">
    <source>
        <dbReference type="SAM" id="MobiDB-lite"/>
    </source>
</evidence>
<protein>
    <submittedName>
        <fullName evidence="3">COG1399 protein in cluster with ribosomal protein L32p, Firmicutes subfamily</fullName>
    </submittedName>
</protein>
<reference evidence="2 4" key="1">
    <citation type="journal article" date="2015" name="Genome Announc.">
        <title>Expanding the biotechnology potential of lactobacilli through comparative genomics of 213 strains and associated genera.</title>
        <authorList>
            <person name="Sun Z."/>
            <person name="Harris H.M."/>
            <person name="McCann A."/>
            <person name="Guo C."/>
            <person name="Argimon S."/>
            <person name="Zhang W."/>
            <person name="Yang X."/>
            <person name="Jeffery I.B."/>
            <person name="Cooney J.C."/>
            <person name="Kagawa T.F."/>
            <person name="Liu W."/>
            <person name="Song Y."/>
            <person name="Salvetti E."/>
            <person name="Wrobel A."/>
            <person name="Rasinkangas P."/>
            <person name="Parkhill J."/>
            <person name="Rea M.C."/>
            <person name="O'Sullivan O."/>
            <person name="Ritari J."/>
            <person name="Douillard F.P."/>
            <person name="Paul Ross R."/>
            <person name="Yang R."/>
            <person name="Briner A.E."/>
            <person name="Felis G.E."/>
            <person name="de Vos W.M."/>
            <person name="Barrangou R."/>
            <person name="Klaenhammer T.R."/>
            <person name="Caufield P.W."/>
            <person name="Cui Y."/>
            <person name="Zhang H."/>
            <person name="O'Toole P.W."/>
        </authorList>
    </citation>
    <scope>NUCLEOTIDE SEQUENCE [LARGE SCALE GENOMIC DNA]</scope>
    <source>
        <strain evidence="2 4">DSM 15353</strain>
    </source>
</reference>
<gene>
    <name evidence="2" type="ORF">IV43_GL000771</name>
    <name evidence="3" type="ORF">LAC1533_0988</name>
</gene>
<reference evidence="3" key="3">
    <citation type="submission" date="2016-11" db="EMBL/GenBank/DDBJ databases">
        <authorList>
            <person name="Jaros S."/>
            <person name="Januszkiewicz K."/>
            <person name="Wedrychowicz H."/>
        </authorList>
    </citation>
    <scope>NUCLEOTIDE SEQUENCE [LARGE SCALE GENOMIC DNA]</scope>
    <source>
        <strain evidence="3">ACA-DC 1533</strain>
    </source>
</reference>
<proteinExistence type="predicted"/>
<evidence type="ECO:0000313" key="2">
    <source>
        <dbReference type="EMBL" id="KRN85697.1"/>
    </source>
</evidence>
<organism evidence="2 4">
    <name type="scientific">Ligilactobacillus acidipiscis</name>
    <dbReference type="NCBI Taxonomy" id="89059"/>
    <lineage>
        <taxon>Bacteria</taxon>
        <taxon>Bacillati</taxon>
        <taxon>Bacillota</taxon>
        <taxon>Bacilli</taxon>
        <taxon>Lactobacillales</taxon>
        <taxon>Lactobacillaceae</taxon>
        <taxon>Ligilactobacillus</taxon>
    </lineage>
</organism>
<name>A0A0R2K857_9LACO</name>
<evidence type="ECO:0000313" key="4">
    <source>
        <dbReference type="Proteomes" id="UP000051491"/>
    </source>
</evidence>
<dbReference type="KEGG" id="laca:LAC1533_0988"/>
<keyword evidence="3" id="KW-0687">Ribonucleoprotein</keyword>
<evidence type="ECO:0000313" key="3">
    <source>
        <dbReference type="EMBL" id="SFV40408.1"/>
    </source>
</evidence>
<dbReference type="RefSeq" id="WP_010496325.1">
    <property type="nucleotide sequence ID" value="NZ_JQBK01000019.1"/>
</dbReference>
<dbReference type="OrthoDB" id="9790372at2"/>
<evidence type="ECO:0000313" key="5">
    <source>
        <dbReference type="Proteomes" id="UP000190935"/>
    </source>
</evidence>